<evidence type="ECO:0000313" key="2">
    <source>
        <dbReference type="Proteomes" id="UP001161497"/>
    </source>
</evidence>
<sequence length="72" mass="8591">MKKGPLIINNLRKFHQTWVSRLGDIDFQETVAFVKYMGKDEEEFKEYLLRSELRVATFPIALKKRKIDIIFS</sequence>
<accession>A0ABM9IAF9</accession>
<dbReference type="Proteomes" id="UP001161497">
    <property type="component" value="Chromosome"/>
</dbReference>
<evidence type="ECO:0000313" key="1">
    <source>
        <dbReference type="EMBL" id="CAI9084618.1"/>
    </source>
</evidence>
<gene>
    <name evidence="1" type="ORF">MFUM_0215</name>
</gene>
<protein>
    <submittedName>
        <fullName evidence="1">Uncharacterized protein</fullName>
    </submittedName>
</protein>
<name>A0ABM9IAF9_9BACT</name>
<reference evidence="1" key="1">
    <citation type="submission" date="2023-03" db="EMBL/GenBank/DDBJ databases">
        <authorList>
            <person name="Cremers G."/>
            <person name="Picone N."/>
        </authorList>
    </citation>
    <scope>NUCLEOTIDE SEQUENCE</scope>
    <source>
        <strain evidence="1">Sample_alias</strain>
    </source>
</reference>
<proteinExistence type="predicted"/>
<dbReference type="EMBL" id="OX458932">
    <property type="protein sequence ID" value="CAI9084618.1"/>
    <property type="molecule type" value="Genomic_DNA"/>
</dbReference>
<organism evidence="1 2">
    <name type="scientific">Candidatus Methylacidiphilum fumarolicum</name>
    <dbReference type="NCBI Taxonomy" id="591154"/>
    <lineage>
        <taxon>Bacteria</taxon>
        <taxon>Pseudomonadati</taxon>
        <taxon>Verrucomicrobiota</taxon>
        <taxon>Methylacidiphilae</taxon>
        <taxon>Methylacidiphilales</taxon>
        <taxon>Methylacidiphilaceae</taxon>
        <taxon>Methylacidiphilum (ex Ratnadevi et al. 2023)</taxon>
    </lineage>
</organism>
<keyword evidence="2" id="KW-1185">Reference proteome</keyword>
<dbReference type="RefSeq" id="WP_009059899.1">
    <property type="nucleotide sequence ID" value="NZ_LXNL01000014.1"/>
</dbReference>